<dbReference type="SUPFAM" id="SSF47616">
    <property type="entry name" value="GST C-terminal domain-like"/>
    <property type="match status" value="1"/>
</dbReference>
<comment type="similarity">
    <text evidence="1">Belongs to the GST superfamily. Zeta family.</text>
</comment>
<dbReference type="Gene3D" id="1.20.1050.10">
    <property type="match status" value="1"/>
</dbReference>
<accession>A0ABS3KV92</accession>
<dbReference type="GO" id="GO:0016034">
    <property type="term" value="F:maleylacetoacetate isomerase activity"/>
    <property type="evidence" value="ECO:0007669"/>
    <property type="project" value="UniProtKB-EC"/>
</dbReference>
<dbReference type="EMBL" id="JACTNG010000014">
    <property type="protein sequence ID" value="MBO1081399.1"/>
    <property type="molecule type" value="Genomic_DNA"/>
</dbReference>
<dbReference type="Pfam" id="PF13410">
    <property type="entry name" value="GST_C_2"/>
    <property type="match status" value="1"/>
</dbReference>
<dbReference type="InterPro" id="IPR010987">
    <property type="entry name" value="Glutathione-S-Trfase_C-like"/>
</dbReference>
<keyword evidence="5" id="KW-1185">Reference proteome</keyword>
<dbReference type="SFLD" id="SFLDS00019">
    <property type="entry name" value="Glutathione_Transferase_(cytos"/>
    <property type="match status" value="1"/>
</dbReference>
<evidence type="ECO:0000259" key="2">
    <source>
        <dbReference type="PROSITE" id="PS50404"/>
    </source>
</evidence>
<dbReference type="PROSITE" id="PS50404">
    <property type="entry name" value="GST_NTER"/>
    <property type="match status" value="1"/>
</dbReference>
<proteinExistence type="inferred from homology"/>
<name>A0ABS3KV92_9PROT</name>
<dbReference type="PROSITE" id="PS50405">
    <property type="entry name" value="GST_CTER"/>
    <property type="match status" value="1"/>
</dbReference>
<dbReference type="NCBIfam" id="TIGR01262">
    <property type="entry name" value="maiA"/>
    <property type="match status" value="1"/>
</dbReference>
<dbReference type="PANTHER" id="PTHR42673">
    <property type="entry name" value="MALEYLACETOACETATE ISOMERASE"/>
    <property type="match status" value="1"/>
</dbReference>
<dbReference type="PANTHER" id="PTHR42673:SF4">
    <property type="entry name" value="MALEYLACETOACETATE ISOMERASE"/>
    <property type="match status" value="1"/>
</dbReference>
<reference evidence="4 5" key="1">
    <citation type="submission" date="2020-09" db="EMBL/GenBank/DDBJ databases">
        <title>Roseomonas.</title>
        <authorList>
            <person name="Zhu W."/>
        </authorList>
    </citation>
    <scope>NUCLEOTIDE SEQUENCE [LARGE SCALE GENOMIC DNA]</scope>
    <source>
        <strain evidence="4 5">573</strain>
    </source>
</reference>
<dbReference type="EC" id="5.2.1.2" evidence="4"/>
<evidence type="ECO:0000259" key="3">
    <source>
        <dbReference type="PROSITE" id="PS50405"/>
    </source>
</evidence>
<dbReference type="Pfam" id="PF13417">
    <property type="entry name" value="GST_N_3"/>
    <property type="match status" value="1"/>
</dbReference>
<gene>
    <name evidence="4" type="primary">maiA</name>
    <name evidence="4" type="ORF">IAI61_20395</name>
</gene>
<protein>
    <submittedName>
        <fullName evidence="4">Maleylacetoacetate isomerase</fullName>
        <ecNumber evidence="4">5.2.1.2</ecNumber>
    </submittedName>
</protein>
<feature type="domain" description="GST N-terminal" evidence="2">
    <location>
        <begin position="1"/>
        <end position="81"/>
    </location>
</feature>
<keyword evidence="4" id="KW-0413">Isomerase</keyword>
<evidence type="ECO:0000256" key="1">
    <source>
        <dbReference type="ARBA" id="ARBA00010007"/>
    </source>
</evidence>
<comment type="caution">
    <text evidence="4">The sequence shown here is derived from an EMBL/GenBank/DDBJ whole genome shotgun (WGS) entry which is preliminary data.</text>
</comment>
<dbReference type="Proteomes" id="UP001518989">
    <property type="component" value="Unassembled WGS sequence"/>
</dbReference>
<evidence type="ECO:0000313" key="4">
    <source>
        <dbReference type="EMBL" id="MBO1081399.1"/>
    </source>
</evidence>
<dbReference type="InterPro" id="IPR036249">
    <property type="entry name" value="Thioredoxin-like_sf"/>
</dbReference>
<dbReference type="InterPro" id="IPR040079">
    <property type="entry name" value="Glutathione_S-Trfase"/>
</dbReference>
<dbReference type="InterPro" id="IPR004045">
    <property type="entry name" value="Glutathione_S-Trfase_N"/>
</dbReference>
<organism evidence="4 5">
    <name type="scientific">Roseomonas haemaphysalidis</name>
    <dbReference type="NCBI Taxonomy" id="2768162"/>
    <lineage>
        <taxon>Bacteria</taxon>
        <taxon>Pseudomonadati</taxon>
        <taxon>Pseudomonadota</taxon>
        <taxon>Alphaproteobacteria</taxon>
        <taxon>Acetobacterales</taxon>
        <taxon>Roseomonadaceae</taxon>
        <taxon>Roseomonas</taxon>
    </lineage>
</organism>
<dbReference type="InterPro" id="IPR036282">
    <property type="entry name" value="Glutathione-S-Trfase_C_sf"/>
</dbReference>
<feature type="domain" description="GST C-terminal" evidence="3">
    <location>
        <begin position="86"/>
        <end position="208"/>
    </location>
</feature>
<dbReference type="RefSeq" id="WP_207419571.1">
    <property type="nucleotide sequence ID" value="NZ_CP061177.1"/>
</dbReference>
<dbReference type="SUPFAM" id="SSF52833">
    <property type="entry name" value="Thioredoxin-like"/>
    <property type="match status" value="1"/>
</dbReference>
<dbReference type="InterPro" id="IPR005955">
    <property type="entry name" value="GST_Zeta"/>
</dbReference>
<evidence type="ECO:0000313" key="5">
    <source>
        <dbReference type="Proteomes" id="UP001518989"/>
    </source>
</evidence>
<dbReference type="Gene3D" id="3.40.30.10">
    <property type="entry name" value="Glutaredoxin"/>
    <property type="match status" value="1"/>
</dbReference>
<sequence length="215" mass="23064">MRLHGYVRGSATWRVRIALALKGLQAEHGLPPATPDRPGLDTYWPVAPLGAAPAITTDDGNTFHQSLAIVEWLEERWPTPPLLPPDLAGRARVRGFAFAIACDVHPMQTGRVLRRLAGLGLSDAQIRGWVRHSLDEGLEACEALLSSADGPFCFGAVPTMADICLVPQLHLARELGCSLTFPRLLAAEAACLTLPAFSATRPPPAAPMELPSDAR</sequence>